<organism evidence="1 2">
    <name type="scientific">Cryptolaemus montrouzieri</name>
    <dbReference type="NCBI Taxonomy" id="559131"/>
    <lineage>
        <taxon>Eukaryota</taxon>
        <taxon>Metazoa</taxon>
        <taxon>Ecdysozoa</taxon>
        <taxon>Arthropoda</taxon>
        <taxon>Hexapoda</taxon>
        <taxon>Insecta</taxon>
        <taxon>Pterygota</taxon>
        <taxon>Neoptera</taxon>
        <taxon>Endopterygota</taxon>
        <taxon>Coleoptera</taxon>
        <taxon>Polyphaga</taxon>
        <taxon>Cucujiformia</taxon>
        <taxon>Coccinelloidea</taxon>
        <taxon>Coccinellidae</taxon>
        <taxon>Scymninae</taxon>
        <taxon>Scymnini</taxon>
        <taxon>Cryptolaemus</taxon>
    </lineage>
</organism>
<dbReference type="EMBL" id="JABFTP020000185">
    <property type="protein sequence ID" value="KAL3286812.1"/>
    <property type="molecule type" value="Genomic_DNA"/>
</dbReference>
<comment type="caution">
    <text evidence="1">The sequence shown here is derived from an EMBL/GenBank/DDBJ whole genome shotgun (WGS) entry which is preliminary data.</text>
</comment>
<accession>A0ABD2P801</accession>
<name>A0ABD2P801_9CUCU</name>
<keyword evidence="2" id="KW-1185">Reference proteome</keyword>
<sequence>MVSLIYSGTELIKQEIKVSTPTKVIEYKEIFIIYNLALTMLNGEACNLFEQVPSQLRHATFAKQPRKYSKSKLLSPTTHRRILHVRFGHITWIDSETDQKEINLFPIEQLTETA</sequence>
<dbReference type="AlphaFoldDB" id="A0ABD2P801"/>
<gene>
    <name evidence="1" type="ORF">HHI36_001304</name>
</gene>
<dbReference type="Proteomes" id="UP001516400">
    <property type="component" value="Unassembled WGS sequence"/>
</dbReference>
<protein>
    <submittedName>
        <fullName evidence="1">Uncharacterized protein</fullName>
    </submittedName>
</protein>
<evidence type="ECO:0000313" key="1">
    <source>
        <dbReference type="EMBL" id="KAL3286812.1"/>
    </source>
</evidence>
<reference evidence="1 2" key="1">
    <citation type="journal article" date="2021" name="BMC Biol.">
        <title>Horizontally acquired antibacterial genes associated with adaptive radiation of ladybird beetles.</title>
        <authorList>
            <person name="Li H.S."/>
            <person name="Tang X.F."/>
            <person name="Huang Y.H."/>
            <person name="Xu Z.Y."/>
            <person name="Chen M.L."/>
            <person name="Du X.Y."/>
            <person name="Qiu B.Y."/>
            <person name="Chen P.T."/>
            <person name="Zhang W."/>
            <person name="Slipinski A."/>
            <person name="Escalona H.E."/>
            <person name="Waterhouse R.M."/>
            <person name="Zwick A."/>
            <person name="Pang H."/>
        </authorList>
    </citation>
    <scope>NUCLEOTIDE SEQUENCE [LARGE SCALE GENOMIC DNA]</scope>
    <source>
        <strain evidence="1">SYSU2018</strain>
    </source>
</reference>
<evidence type="ECO:0000313" key="2">
    <source>
        <dbReference type="Proteomes" id="UP001516400"/>
    </source>
</evidence>
<proteinExistence type="predicted"/>